<dbReference type="EMBL" id="CP139960">
    <property type="protein sequence ID" value="WQD39732.1"/>
    <property type="molecule type" value="Genomic_DNA"/>
</dbReference>
<dbReference type="RefSeq" id="WP_114789149.1">
    <property type="nucleotide sequence ID" value="NZ_CP139960.1"/>
</dbReference>
<gene>
    <name evidence="2" type="ORF">U0035_06175</name>
</gene>
<organism evidence="2 3">
    <name type="scientific">Niabella yanshanensis</name>
    <dbReference type="NCBI Taxonomy" id="577386"/>
    <lineage>
        <taxon>Bacteria</taxon>
        <taxon>Pseudomonadati</taxon>
        <taxon>Bacteroidota</taxon>
        <taxon>Chitinophagia</taxon>
        <taxon>Chitinophagales</taxon>
        <taxon>Chitinophagaceae</taxon>
        <taxon>Niabella</taxon>
    </lineage>
</organism>
<evidence type="ECO:0000313" key="3">
    <source>
        <dbReference type="Proteomes" id="UP001325680"/>
    </source>
</evidence>
<protein>
    <recommendedName>
        <fullName evidence="4">MG2 domain-containing protein</fullName>
    </recommendedName>
</protein>
<feature type="signal peptide" evidence="1">
    <location>
        <begin position="1"/>
        <end position="21"/>
    </location>
</feature>
<sequence length="777" mass="86689">MKIYKQILSVFFLLSFHVAPAQEKILEGWHQSTPIEKVYLHMDRKDYFAGQTSWFKGYFISDFKPSARNSTLFVELINRAGAVISQKVLPVFNGITYGQIDIPDTLSTGTYQVRAYTPLMLNQEKVFLYNTPIRVHGRNNKPEVPSKNTHALAFFPEGGTLLAGVENKVAFKATSGEGLPENITASIVDNTGATVTQIESLHDGMGVFKLKPADGTTYQAVWNGKAYPLPVASGKGIAIQVENTSSTVNYSYTSSGDESFTPSYIIGQMQHEVMFKLPVNNNQPGTINTSALHSGILQITFFNKDGMPLAERLVFVDNKEYIVNAVLNPQQINTKVRGKNHYSIDFNEPVNGNFSVSVTDDDYNEPGLRKENIISSLLLTSDIPGYVHHPAFYFSSAPQAKEALDLVMLTNGWRRFNWKELIGSKPPTPGYTDPGYISLSGQVNVRGSKKNFADRDLLVWVATSDSGRALELVKTDAEGRFKMDSVVFFDKAKILFSDVMGNKSKFLTVKLDTDSLYRTFNLPALQMPPAINTGTSLLNNMQGAYSSYARGGGVLLDNVNIEGRRLTLEELEKKYVSGLFSGNINARTINLTGQFVPQINIFEWLIGRVPSLVVQRNSQFFDGYQLYLRQQPVQLFLDEMQMQDASLISTIPPNQIALIKIYPQFIGARGNGAAIAIYTKRGEDLNEEMEASGDIVDYDGYSIIKEFYSPDYSTPPDVDYRDNRLTLAWQPEVTVSSDKNASIPVQFYNTDRTKKFKVVAEGVTKEGKLLWVEQTVE</sequence>
<dbReference type="Gene3D" id="2.60.40.1930">
    <property type="match status" value="1"/>
</dbReference>
<keyword evidence="3" id="KW-1185">Reference proteome</keyword>
<proteinExistence type="predicted"/>
<dbReference type="Proteomes" id="UP001325680">
    <property type="component" value="Chromosome"/>
</dbReference>
<reference evidence="2 3" key="1">
    <citation type="submission" date="2023-12" db="EMBL/GenBank/DDBJ databases">
        <title>Genome sequencing and assembly of bacterial species from a model synthetic community.</title>
        <authorList>
            <person name="Hogle S.L."/>
        </authorList>
    </citation>
    <scope>NUCLEOTIDE SEQUENCE [LARGE SCALE GENOMIC DNA]</scope>
    <source>
        <strain evidence="2 3">HAMBI_3031</strain>
    </source>
</reference>
<feature type="chain" id="PRO_5045467031" description="MG2 domain-containing protein" evidence="1">
    <location>
        <begin position="22"/>
        <end position="777"/>
    </location>
</feature>
<accession>A0ABZ0WB88</accession>
<keyword evidence="1" id="KW-0732">Signal</keyword>
<name>A0ABZ0WB88_9BACT</name>
<evidence type="ECO:0008006" key="4">
    <source>
        <dbReference type="Google" id="ProtNLM"/>
    </source>
</evidence>
<evidence type="ECO:0000256" key="1">
    <source>
        <dbReference type="SAM" id="SignalP"/>
    </source>
</evidence>
<evidence type="ECO:0000313" key="2">
    <source>
        <dbReference type="EMBL" id="WQD39732.1"/>
    </source>
</evidence>